<name>A0A5C6D590_9BACT</name>
<dbReference type="InterPro" id="IPR021862">
    <property type="entry name" value="DUF3472"/>
</dbReference>
<feature type="region of interest" description="Disordered" evidence="1">
    <location>
        <begin position="538"/>
        <end position="562"/>
    </location>
</feature>
<dbReference type="AlphaFoldDB" id="A0A5C6D590"/>
<dbReference type="Pfam" id="PF11958">
    <property type="entry name" value="DUF3472"/>
    <property type="match status" value="1"/>
</dbReference>
<dbReference type="OrthoDB" id="238434at2"/>
<reference evidence="2 3" key="1">
    <citation type="submission" date="2019-02" db="EMBL/GenBank/DDBJ databases">
        <title>Deep-cultivation of Planctomycetes and their phenomic and genomic characterization uncovers novel biology.</title>
        <authorList>
            <person name="Wiegand S."/>
            <person name="Jogler M."/>
            <person name="Boedeker C."/>
            <person name="Pinto D."/>
            <person name="Vollmers J."/>
            <person name="Rivas-Marin E."/>
            <person name="Kohn T."/>
            <person name="Peeters S.H."/>
            <person name="Heuer A."/>
            <person name="Rast P."/>
            <person name="Oberbeckmann S."/>
            <person name="Bunk B."/>
            <person name="Jeske O."/>
            <person name="Meyerdierks A."/>
            <person name="Storesund J.E."/>
            <person name="Kallscheuer N."/>
            <person name="Luecker S."/>
            <person name="Lage O.M."/>
            <person name="Pohl T."/>
            <person name="Merkel B.J."/>
            <person name="Hornburger P."/>
            <person name="Mueller R.-W."/>
            <person name="Bruemmer F."/>
            <person name="Labrenz M."/>
            <person name="Spormann A.M."/>
            <person name="Op Den Camp H."/>
            <person name="Overmann J."/>
            <person name="Amann R."/>
            <person name="Jetten M.S.M."/>
            <person name="Mascher T."/>
            <person name="Medema M.H."/>
            <person name="Devos D.P."/>
            <person name="Kaster A.-K."/>
            <person name="Ovreas L."/>
            <person name="Rohde M."/>
            <person name="Galperin M.Y."/>
            <person name="Jogler C."/>
        </authorList>
    </citation>
    <scope>NUCLEOTIDE SEQUENCE [LARGE SCALE GENOMIC DNA]</scope>
    <source>
        <strain evidence="2 3">Poly41</strain>
    </source>
</reference>
<evidence type="ECO:0000256" key="1">
    <source>
        <dbReference type="SAM" id="MobiDB-lite"/>
    </source>
</evidence>
<dbReference type="Proteomes" id="UP000319143">
    <property type="component" value="Unassembled WGS sequence"/>
</dbReference>
<dbReference type="SUPFAM" id="SSF49363">
    <property type="entry name" value="Purple acid phosphatase, N-terminal domain"/>
    <property type="match status" value="1"/>
</dbReference>
<dbReference type="GO" id="GO:0003993">
    <property type="term" value="F:acid phosphatase activity"/>
    <property type="evidence" value="ECO:0007669"/>
    <property type="project" value="InterPro"/>
</dbReference>
<keyword evidence="3" id="KW-1185">Reference proteome</keyword>
<gene>
    <name evidence="2" type="ORF">Poly41_59080</name>
</gene>
<organism evidence="2 3">
    <name type="scientific">Novipirellula artificiosorum</name>
    <dbReference type="NCBI Taxonomy" id="2528016"/>
    <lineage>
        <taxon>Bacteria</taxon>
        <taxon>Pseudomonadati</taxon>
        <taxon>Planctomycetota</taxon>
        <taxon>Planctomycetia</taxon>
        <taxon>Pirellulales</taxon>
        <taxon>Pirellulaceae</taxon>
        <taxon>Novipirellula</taxon>
    </lineage>
</organism>
<accession>A0A5C6D590</accession>
<comment type="caution">
    <text evidence="2">The sequence shown here is derived from an EMBL/GenBank/DDBJ whole genome shotgun (WGS) entry which is preliminary data.</text>
</comment>
<dbReference type="GO" id="GO:0046872">
    <property type="term" value="F:metal ion binding"/>
    <property type="evidence" value="ECO:0007669"/>
    <property type="project" value="InterPro"/>
</dbReference>
<protein>
    <submittedName>
        <fullName evidence="2">Uncharacterized protein</fullName>
    </submittedName>
</protein>
<proteinExistence type="predicted"/>
<evidence type="ECO:0000313" key="2">
    <source>
        <dbReference type="EMBL" id="TWU32020.1"/>
    </source>
</evidence>
<evidence type="ECO:0000313" key="3">
    <source>
        <dbReference type="Proteomes" id="UP000319143"/>
    </source>
</evidence>
<dbReference type="EMBL" id="SJPV01000014">
    <property type="protein sequence ID" value="TWU32020.1"/>
    <property type="molecule type" value="Genomic_DNA"/>
</dbReference>
<sequence>MIKEPNVILLPALLLLSDLLSGTTVVGQDFVSGERAPGGTGQLQTAPALFKAGVDDQGRHYFLNGQPAKNSRLILTASNGFFDNGTCRAGGESLLPKIGDDSLIQPNFAYLDQWKKTSGTIRWHLWLPKPGTLRMSVNMRVSGRQAGSQLTVSLAGKSQTVTTLQSLPDTPQPWDLAFDVTEPGEHTVSLTAEKISDIDSGVGELHSINVFGAALKDSQLLRARWRPAAVHGSYSCSKVKQSRMWVMTTRSMCEFSSYSPITTPFGYYGTSFEADRRTSGGFNFSMWAAGSRGKVPPLDQMPHLLAAGSPQAEFSGFGHEGSGVKLREWIPMPDRPKLCVQALRVESDGNYDTYHGYFWDHPTRRWKLYAVGRKWNGGKAKEHLSPGSFCEIPGPPQVQRSGDRVREVRRRGWCYGDDDRWHAMDTFQCKSKEPSNKFWYTTAEGEFAMGTGGMRYYDFKQPPAPETQQALPEFLTPEATRQLYRLPAEINEVKAINVASTSAAISLSMTRAGTNSRVEVYYGESDCMTFAKRKLHGTERNSAVSKSTQADKRSWSHSNHAVPLKDGKNQVILKDLKPETTYYYRALIMNDEGKLWTFKTKSFRTKSACCHQ</sequence>
<dbReference type="InterPro" id="IPR008963">
    <property type="entry name" value="Purple_acid_Pase-like_N"/>
</dbReference>